<keyword evidence="1" id="KW-0175">Coiled coil</keyword>
<gene>
    <name evidence="3" type="ORF">ENT08_03700</name>
</gene>
<organism evidence="3">
    <name type="scientific">Desulfobacca acetoxidans</name>
    <dbReference type="NCBI Taxonomy" id="60893"/>
    <lineage>
        <taxon>Bacteria</taxon>
        <taxon>Pseudomonadati</taxon>
        <taxon>Thermodesulfobacteriota</taxon>
        <taxon>Desulfobaccia</taxon>
        <taxon>Desulfobaccales</taxon>
        <taxon>Desulfobaccaceae</taxon>
        <taxon>Desulfobacca</taxon>
    </lineage>
</organism>
<proteinExistence type="predicted"/>
<feature type="region of interest" description="Disordered" evidence="2">
    <location>
        <begin position="110"/>
        <end position="137"/>
    </location>
</feature>
<feature type="coiled-coil region" evidence="1">
    <location>
        <begin position="52"/>
        <end position="81"/>
    </location>
</feature>
<accession>A0A7V4LCL9</accession>
<reference evidence="3" key="1">
    <citation type="journal article" date="2020" name="mSystems">
        <title>Genome- and Community-Level Interaction Insights into Carbon Utilization and Element Cycling Functions of Hydrothermarchaeota in Hydrothermal Sediment.</title>
        <authorList>
            <person name="Zhou Z."/>
            <person name="Liu Y."/>
            <person name="Xu W."/>
            <person name="Pan J."/>
            <person name="Luo Z.H."/>
            <person name="Li M."/>
        </authorList>
    </citation>
    <scope>NUCLEOTIDE SEQUENCE [LARGE SCALE GENOMIC DNA]</scope>
    <source>
        <strain evidence="3">SpSt-548</strain>
    </source>
</reference>
<evidence type="ECO:0000256" key="2">
    <source>
        <dbReference type="SAM" id="MobiDB-lite"/>
    </source>
</evidence>
<comment type="caution">
    <text evidence="3">The sequence shown here is derived from an EMBL/GenBank/DDBJ whole genome shotgun (WGS) entry which is preliminary data.</text>
</comment>
<evidence type="ECO:0000313" key="3">
    <source>
        <dbReference type="EMBL" id="HGS04828.1"/>
    </source>
</evidence>
<dbReference type="EMBL" id="DSXI01000216">
    <property type="protein sequence ID" value="HGS04828.1"/>
    <property type="molecule type" value="Genomic_DNA"/>
</dbReference>
<protein>
    <submittedName>
        <fullName evidence="3">Uncharacterized protein</fullName>
    </submittedName>
</protein>
<evidence type="ECO:0000256" key="1">
    <source>
        <dbReference type="SAM" id="Coils"/>
    </source>
</evidence>
<dbReference type="AlphaFoldDB" id="A0A7V4LCL9"/>
<sequence>MGLATTLAAREPKVSERPPATLYAAVVEPFLEYFRRVNPWWALGVLALWLRTSWLRRRAEKAEARARAAEAQVEIQKVEVEYAPTLKKVEEAGRSGDAAGVADLVNRLWGGQAEPGQTGVADARAEKGGGAEPPQDG</sequence>
<name>A0A7V4LCL9_9BACT</name>